<name>A0A964FG77_9CYAN</name>
<dbReference type="AlphaFoldDB" id="A0A964FG77"/>
<evidence type="ECO:0000313" key="1">
    <source>
        <dbReference type="EMBL" id="MCC0176233.1"/>
    </source>
</evidence>
<dbReference type="EMBL" id="JADWDC010000007">
    <property type="protein sequence ID" value="MCC0176233.1"/>
    <property type="molecule type" value="Genomic_DNA"/>
</dbReference>
<organism evidence="1 2">
    <name type="scientific">Waterburya agarophytonicola KI4</name>
    <dbReference type="NCBI Taxonomy" id="2874699"/>
    <lineage>
        <taxon>Bacteria</taxon>
        <taxon>Bacillati</taxon>
        <taxon>Cyanobacteriota</taxon>
        <taxon>Cyanophyceae</taxon>
        <taxon>Pleurocapsales</taxon>
        <taxon>Hyellaceae</taxon>
        <taxon>Waterburya</taxon>
        <taxon>Waterburya agarophytonicola</taxon>
    </lineage>
</organism>
<keyword evidence="2" id="KW-1185">Reference proteome</keyword>
<evidence type="ECO:0000313" key="2">
    <source>
        <dbReference type="Proteomes" id="UP000729733"/>
    </source>
</evidence>
<dbReference type="Proteomes" id="UP000729733">
    <property type="component" value="Unassembled WGS sequence"/>
</dbReference>
<comment type="caution">
    <text evidence="1">The sequence shown here is derived from an EMBL/GenBank/DDBJ whole genome shotgun (WGS) entry which is preliminary data.</text>
</comment>
<reference evidence="1" key="1">
    <citation type="journal article" date="2021" name="Antonie Van Leeuwenhoek">
        <title>Draft genome and description of Waterburya agarophytonicola gen. nov. sp. nov. (Pleurocapsales, Cyanobacteria): a seaweed symbiont.</title>
        <authorList>
            <person name="Bonthond G."/>
            <person name="Shalygin S."/>
            <person name="Bayer T."/>
            <person name="Weinberger F."/>
        </authorList>
    </citation>
    <scope>NUCLEOTIDE SEQUENCE</scope>
    <source>
        <strain evidence="1">KI4</strain>
    </source>
</reference>
<proteinExistence type="predicted"/>
<accession>A0A964FG77</accession>
<protein>
    <submittedName>
        <fullName evidence="1">Uncharacterized protein</fullName>
    </submittedName>
</protein>
<dbReference type="RefSeq" id="WP_229639272.1">
    <property type="nucleotide sequence ID" value="NZ_JADWDC010000007.1"/>
</dbReference>
<sequence length="199" mass="22867">MTELTQDLSLAQAKSLIDSYAFDLGGDDAEQLLESWSKIYHASWIGLATIEALYLGRYKAISIEHILSVWLRIGNPNTHFTYEFERLICRKLPKQQIDLSEFNITTKTPTINPYPYSNYSKTQNPVAIVSERSTATLNPTKPKQFPRNIPIISALELSYQTNWSEFAQQHKIIPQFIPVPDVSSFFYKLKTFGEEKLEN</sequence>
<gene>
    <name evidence="1" type="ORF">I4641_04485</name>
</gene>